<keyword evidence="4" id="KW-1003">Cell membrane</keyword>
<dbReference type="InterPro" id="IPR019594">
    <property type="entry name" value="Glu/Gly-bd"/>
</dbReference>
<keyword evidence="9" id="KW-0675">Receptor</keyword>
<evidence type="ECO:0000256" key="2">
    <source>
        <dbReference type="ARBA" id="ARBA00008685"/>
    </source>
</evidence>
<evidence type="ECO:0000256" key="5">
    <source>
        <dbReference type="ARBA" id="ARBA00022692"/>
    </source>
</evidence>
<dbReference type="AlphaFoldDB" id="A0AAD8AIC8"/>
<evidence type="ECO:0000256" key="12">
    <source>
        <dbReference type="ARBA" id="ARBA00023303"/>
    </source>
</evidence>
<feature type="domain" description="Ionotropic glutamate receptor L-glutamate and glycine-binding" evidence="14">
    <location>
        <begin position="163"/>
        <end position="226"/>
    </location>
</feature>
<evidence type="ECO:0000256" key="3">
    <source>
        <dbReference type="ARBA" id="ARBA00022448"/>
    </source>
</evidence>
<dbReference type="SMART" id="SM00918">
    <property type="entry name" value="Lig_chan-Glu_bd"/>
    <property type="match status" value="1"/>
</dbReference>
<evidence type="ECO:0000256" key="9">
    <source>
        <dbReference type="ARBA" id="ARBA00023170"/>
    </source>
</evidence>
<dbReference type="PANTHER" id="PTHR42643">
    <property type="entry name" value="IONOTROPIC RECEPTOR 20A-RELATED"/>
    <property type="match status" value="1"/>
</dbReference>
<comment type="similarity">
    <text evidence="2">Belongs to the glutamate-gated ion channel (TC 1.A.10.1) family.</text>
</comment>
<proteinExistence type="inferred from homology"/>
<evidence type="ECO:0000256" key="6">
    <source>
        <dbReference type="ARBA" id="ARBA00022989"/>
    </source>
</evidence>
<dbReference type="PANTHER" id="PTHR42643:SF24">
    <property type="entry name" value="IONOTROPIC RECEPTOR 60A"/>
    <property type="match status" value="1"/>
</dbReference>
<feature type="transmembrane region" description="Helical" evidence="13">
    <location>
        <begin position="525"/>
        <end position="547"/>
    </location>
</feature>
<keyword evidence="10" id="KW-0325">Glycoprotein</keyword>
<evidence type="ECO:0000256" key="1">
    <source>
        <dbReference type="ARBA" id="ARBA00004651"/>
    </source>
</evidence>
<dbReference type="Pfam" id="PF00060">
    <property type="entry name" value="Lig_chan"/>
    <property type="match status" value="1"/>
</dbReference>
<evidence type="ECO:0000256" key="7">
    <source>
        <dbReference type="ARBA" id="ARBA00023065"/>
    </source>
</evidence>
<dbReference type="EMBL" id="JASPKZ010000793">
    <property type="protein sequence ID" value="KAJ9599599.1"/>
    <property type="molecule type" value="Genomic_DNA"/>
</dbReference>
<dbReference type="GO" id="GO:0050906">
    <property type="term" value="P:detection of stimulus involved in sensory perception"/>
    <property type="evidence" value="ECO:0007669"/>
    <property type="project" value="UniProtKB-ARBA"/>
</dbReference>
<accession>A0AAD8AIC8</accession>
<evidence type="ECO:0000256" key="10">
    <source>
        <dbReference type="ARBA" id="ARBA00023180"/>
    </source>
</evidence>
<name>A0AAD8AIC8_DIPPU</name>
<keyword evidence="8 13" id="KW-0472">Membrane</keyword>
<dbReference type="Pfam" id="PF10613">
    <property type="entry name" value="Lig_chan-Glu_bd"/>
    <property type="match status" value="1"/>
</dbReference>
<organism evidence="15 16">
    <name type="scientific">Diploptera punctata</name>
    <name type="common">Pacific beetle cockroach</name>
    <dbReference type="NCBI Taxonomy" id="6984"/>
    <lineage>
        <taxon>Eukaryota</taxon>
        <taxon>Metazoa</taxon>
        <taxon>Ecdysozoa</taxon>
        <taxon>Arthropoda</taxon>
        <taxon>Hexapoda</taxon>
        <taxon>Insecta</taxon>
        <taxon>Pterygota</taxon>
        <taxon>Neoptera</taxon>
        <taxon>Polyneoptera</taxon>
        <taxon>Dictyoptera</taxon>
        <taxon>Blattodea</taxon>
        <taxon>Blaberoidea</taxon>
        <taxon>Blaberidae</taxon>
        <taxon>Diplopterinae</taxon>
        <taxon>Diploptera</taxon>
    </lineage>
</organism>
<evidence type="ECO:0000256" key="13">
    <source>
        <dbReference type="SAM" id="Phobius"/>
    </source>
</evidence>
<dbReference type="SUPFAM" id="SSF53850">
    <property type="entry name" value="Periplasmic binding protein-like II"/>
    <property type="match status" value="1"/>
</dbReference>
<feature type="transmembrane region" description="Helical" evidence="13">
    <location>
        <begin position="273"/>
        <end position="297"/>
    </location>
</feature>
<evidence type="ECO:0000256" key="8">
    <source>
        <dbReference type="ARBA" id="ARBA00023136"/>
    </source>
</evidence>
<keyword evidence="16" id="KW-1185">Reference proteome</keyword>
<evidence type="ECO:0000259" key="14">
    <source>
        <dbReference type="SMART" id="SM00918"/>
    </source>
</evidence>
<keyword evidence="6 13" id="KW-1133">Transmembrane helix</keyword>
<dbReference type="Proteomes" id="UP001233999">
    <property type="component" value="Unassembled WGS sequence"/>
</dbReference>
<comment type="caution">
    <text evidence="15">The sequence shown here is derived from an EMBL/GenBank/DDBJ whole genome shotgun (WGS) entry which is preliminary data.</text>
</comment>
<dbReference type="InterPro" id="IPR052192">
    <property type="entry name" value="Insect_Ionotropic_Sensory_Rcpt"/>
</dbReference>
<dbReference type="InterPro" id="IPR001320">
    <property type="entry name" value="Iontro_rcpt_C"/>
</dbReference>
<keyword evidence="7" id="KW-0406">Ion transport</keyword>
<sequence length="557" mass="63740">MSKQYIQARVSTIKEQTSCEMLPDSTGKMPLIVLSYEASSLQHKFLKQCFEMQQFGGKSIWLLMSTWKLSYHLLHILSSLNVPFNSNVFTIIHDETYGIQLSEVYAIGPNSVLQHNVISTWGIEDAHRLTTFPKLPYKYAKPLKRSSMKHYKLIATSVSANKFYTYITETDSEFQVAGGYFGEIFKNLAQDLNFTYRIKFQPGYAYGLPPTDSNSTWTGVLGDIQRGEADLSACEVSALGNRLTFMDFTIPVHITVRRLFIHEGLKKLEMYSYFWPFQISIWITFIAVFFLFTIINTTFYRIARTQKKLGFLSNVFVFISIILQQGSDYPVNMPIRLVLHTCDVLFLVVHTAYSAKLTALAMLYEPPPPITDTADLLKSSSWRFGIINGSLEYNMYKTGEKNSLLGDIWLQKLLPFPENIMSDFNSGLSQVLNDDHYVFMGLEDSCHKILQIDFSHERACKVLALPKTYFIGGLSLGLKKYSPYAEIINYSLMKMRSSGILHRLKLVWIPQPQVCKKSLWLVTDLLDIVPLITAYCILFITSIFILIGELLLHNHLK</sequence>
<evidence type="ECO:0000313" key="15">
    <source>
        <dbReference type="EMBL" id="KAJ9599599.1"/>
    </source>
</evidence>
<dbReference type="GO" id="GO:0015276">
    <property type="term" value="F:ligand-gated monoatomic ion channel activity"/>
    <property type="evidence" value="ECO:0007669"/>
    <property type="project" value="InterPro"/>
</dbReference>
<gene>
    <name evidence="15" type="ORF">L9F63_009916</name>
</gene>
<protein>
    <recommendedName>
        <fullName evidence="14">Ionotropic glutamate receptor L-glutamate and glycine-binding domain-containing protein</fullName>
    </recommendedName>
</protein>
<feature type="non-terminal residue" evidence="15">
    <location>
        <position position="557"/>
    </location>
</feature>
<keyword evidence="5 13" id="KW-0812">Transmembrane</keyword>
<comment type="subcellular location">
    <subcellularLocation>
        <location evidence="1">Cell membrane</location>
        <topology evidence="1">Multi-pass membrane protein</topology>
    </subcellularLocation>
</comment>
<keyword evidence="12" id="KW-0407">Ion channel</keyword>
<reference evidence="15" key="2">
    <citation type="submission" date="2023-05" db="EMBL/GenBank/DDBJ databases">
        <authorList>
            <person name="Fouks B."/>
        </authorList>
    </citation>
    <scope>NUCLEOTIDE SEQUENCE</scope>
    <source>
        <strain evidence="15">Stay&amp;Tobe</strain>
        <tissue evidence="15">Testes</tissue>
    </source>
</reference>
<evidence type="ECO:0000313" key="16">
    <source>
        <dbReference type="Proteomes" id="UP001233999"/>
    </source>
</evidence>
<reference evidence="15" key="1">
    <citation type="journal article" date="2023" name="IScience">
        <title>Live-bearing cockroach genome reveals convergent evolutionary mechanisms linked to viviparity in insects and beyond.</title>
        <authorList>
            <person name="Fouks B."/>
            <person name="Harrison M.C."/>
            <person name="Mikhailova A.A."/>
            <person name="Marchal E."/>
            <person name="English S."/>
            <person name="Carruthers M."/>
            <person name="Jennings E.C."/>
            <person name="Chiamaka E.L."/>
            <person name="Frigard R.A."/>
            <person name="Pippel M."/>
            <person name="Attardo G.M."/>
            <person name="Benoit J.B."/>
            <person name="Bornberg-Bauer E."/>
            <person name="Tobe S.S."/>
        </authorList>
    </citation>
    <scope>NUCLEOTIDE SEQUENCE</scope>
    <source>
        <strain evidence="15">Stay&amp;Tobe</strain>
    </source>
</reference>
<keyword evidence="11" id="KW-1071">Ligand-gated ion channel</keyword>
<evidence type="ECO:0000256" key="11">
    <source>
        <dbReference type="ARBA" id="ARBA00023286"/>
    </source>
</evidence>
<dbReference type="Gene3D" id="3.40.190.10">
    <property type="entry name" value="Periplasmic binding protein-like II"/>
    <property type="match status" value="3"/>
</dbReference>
<evidence type="ECO:0000256" key="4">
    <source>
        <dbReference type="ARBA" id="ARBA00022475"/>
    </source>
</evidence>
<feature type="transmembrane region" description="Helical" evidence="13">
    <location>
        <begin position="309"/>
        <end position="327"/>
    </location>
</feature>
<dbReference type="GO" id="GO:0005886">
    <property type="term" value="C:plasma membrane"/>
    <property type="evidence" value="ECO:0007669"/>
    <property type="project" value="UniProtKB-SubCell"/>
</dbReference>
<keyword evidence="3" id="KW-0813">Transport</keyword>